<dbReference type="OrthoDB" id="6162173at2"/>
<organism evidence="1 2">
    <name type="scientific">Mycoplana dimorpha</name>
    <dbReference type="NCBI Taxonomy" id="28320"/>
    <lineage>
        <taxon>Bacteria</taxon>
        <taxon>Pseudomonadati</taxon>
        <taxon>Pseudomonadota</taxon>
        <taxon>Alphaproteobacteria</taxon>
        <taxon>Hyphomicrobiales</taxon>
        <taxon>Rhizobiaceae</taxon>
        <taxon>Mycoplana</taxon>
    </lineage>
</organism>
<name>A0A2T5B358_MYCDI</name>
<dbReference type="Pfam" id="PF12318">
    <property type="entry name" value="FAD-SLDH"/>
    <property type="match status" value="1"/>
</dbReference>
<comment type="caution">
    <text evidence="1">The sequence shown here is derived from an EMBL/GenBank/DDBJ whole genome shotgun (WGS) entry which is preliminary data.</text>
</comment>
<evidence type="ECO:0000313" key="1">
    <source>
        <dbReference type="EMBL" id="PTM93364.1"/>
    </source>
</evidence>
<keyword evidence="2" id="KW-1185">Reference proteome</keyword>
<dbReference type="Proteomes" id="UP000241247">
    <property type="component" value="Unassembled WGS sequence"/>
</dbReference>
<dbReference type="AlphaFoldDB" id="A0A2T5B358"/>
<dbReference type="InterPro" id="IPR024651">
    <property type="entry name" value="FAD-SLDH_ssu"/>
</dbReference>
<evidence type="ECO:0000313" key="2">
    <source>
        <dbReference type="Proteomes" id="UP000241247"/>
    </source>
</evidence>
<reference evidence="1 2" key="1">
    <citation type="submission" date="2018-04" db="EMBL/GenBank/DDBJ databases">
        <title>Genomic Encyclopedia of Type Strains, Phase IV (KMG-IV): sequencing the most valuable type-strain genomes for metagenomic binning, comparative biology and taxonomic classification.</title>
        <authorList>
            <person name="Goeker M."/>
        </authorList>
    </citation>
    <scope>NUCLEOTIDE SEQUENCE [LARGE SCALE GENOMIC DNA]</scope>
    <source>
        <strain evidence="1 2">DSM 7138</strain>
    </source>
</reference>
<sequence length="169" mass="18366">MEKFVDLAGSPNPTRRLLLFGLASAYTASLIPWALAQEVTESDQSAFQTLSSILTGWRSLDAAQGKRLYAALVADDPGFPAAAKALLAMIEQRKTDPMQLQEVLDEEKSPLALVPWRIVTAWYMGIVGDGSKARCLAFETALNAEVVADVLKPPTYAYGAYGSWTSKPR</sequence>
<dbReference type="EMBL" id="PZZZ01000006">
    <property type="protein sequence ID" value="PTM93364.1"/>
    <property type="molecule type" value="Genomic_DNA"/>
</dbReference>
<accession>A0A2T5B358</accession>
<protein>
    <submittedName>
        <fullName evidence="1">D-sorbitol dehydrogenase-like protein</fullName>
    </submittedName>
</protein>
<proteinExistence type="predicted"/>
<gene>
    <name evidence="1" type="ORF">C7449_10649</name>
</gene>
<dbReference type="RefSeq" id="WP_108003713.1">
    <property type="nucleotide sequence ID" value="NZ_JBHEEX010000005.1"/>
</dbReference>